<evidence type="ECO:0000313" key="12">
    <source>
        <dbReference type="EMBL" id="OAT29989.1"/>
    </source>
</evidence>
<reference evidence="12 13" key="1">
    <citation type="submission" date="2016-04" db="EMBL/GenBank/DDBJ databases">
        <title>ATOL: Assembling a taxonomically balanced genome-scale reconstruction of the evolutionary history of the Enterobacteriaceae.</title>
        <authorList>
            <person name="Plunkett G.III."/>
            <person name="Neeno-Eckwall E.C."/>
            <person name="Glasner J.D."/>
            <person name="Perna N.T."/>
        </authorList>
    </citation>
    <scope>NUCLEOTIDE SEQUENCE [LARGE SCALE GENOMIC DNA]</scope>
    <source>
        <strain evidence="12 13">ATCC 51605</strain>
    </source>
</reference>
<dbReference type="GO" id="GO:0009146">
    <property type="term" value="P:purine nucleoside triphosphate catabolic process"/>
    <property type="evidence" value="ECO:0007669"/>
    <property type="project" value="UniProtKB-UniRule"/>
</dbReference>
<feature type="binding site" evidence="10">
    <location>
        <position position="40"/>
    </location>
    <ligand>
        <name>Mg(2+)</name>
        <dbReference type="ChEBI" id="CHEBI:18420"/>
    </ligand>
</feature>
<keyword evidence="5 10" id="KW-0378">Hydrolase</keyword>
<comment type="catalytic activity">
    <reaction evidence="10">
        <text>ITP + H2O = IMP + diphosphate + H(+)</text>
        <dbReference type="Rhea" id="RHEA:29399"/>
        <dbReference type="ChEBI" id="CHEBI:15377"/>
        <dbReference type="ChEBI" id="CHEBI:15378"/>
        <dbReference type="ChEBI" id="CHEBI:33019"/>
        <dbReference type="ChEBI" id="CHEBI:58053"/>
        <dbReference type="ChEBI" id="CHEBI:61402"/>
        <dbReference type="EC" id="3.6.1.66"/>
    </reaction>
</comment>
<comment type="similarity">
    <text evidence="1 10 11">Belongs to the HAM1 NTPase family.</text>
</comment>
<dbReference type="Pfam" id="PF01725">
    <property type="entry name" value="Ham1p_like"/>
    <property type="match status" value="1"/>
</dbReference>
<dbReference type="SUPFAM" id="SSF52972">
    <property type="entry name" value="ITPase-like"/>
    <property type="match status" value="1"/>
</dbReference>
<dbReference type="EMBL" id="LXER01000028">
    <property type="protein sequence ID" value="OAT29989.1"/>
    <property type="molecule type" value="Genomic_DNA"/>
</dbReference>
<feature type="binding site" evidence="10">
    <location>
        <position position="177"/>
    </location>
    <ligand>
        <name>substrate</name>
    </ligand>
</feature>
<accession>A0A1B7IKG0</accession>
<dbReference type="GO" id="GO:0005829">
    <property type="term" value="C:cytosol"/>
    <property type="evidence" value="ECO:0007669"/>
    <property type="project" value="TreeGrafter"/>
</dbReference>
<comment type="subunit">
    <text evidence="2 10">Homodimer.</text>
</comment>
<keyword evidence="3 10" id="KW-0479">Metal-binding</keyword>
<feature type="binding site" evidence="10">
    <location>
        <begin position="182"/>
        <end position="183"/>
    </location>
    <ligand>
        <name>substrate</name>
    </ligand>
</feature>
<evidence type="ECO:0000256" key="8">
    <source>
        <dbReference type="ARBA" id="ARBA00051875"/>
    </source>
</evidence>
<dbReference type="GO" id="GO:0036220">
    <property type="term" value="F:ITP diphosphatase activity"/>
    <property type="evidence" value="ECO:0007669"/>
    <property type="project" value="UniProtKB-UniRule"/>
</dbReference>
<evidence type="ECO:0000256" key="3">
    <source>
        <dbReference type="ARBA" id="ARBA00022723"/>
    </source>
</evidence>
<comment type="catalytic activity">
    <reaction evidence="9 10">
        <text>XTP + H2O = XMP + diphosphate + H(+)</text>
        <dbReference type="Rhea" id="RHEA:28610"/>
        <dbReference type="ChEBI" id="CHEBI:15377"/>
        <dbReference type="ChEBI" id="CHEBI:15378"/>
        <dbReference type="ChEBI" id="CHEBI:33019"/>
        <dbReference type="ChEBI" id="CHEBI:57464"/>
        <dbReference type="ChEBI" id="CHEBI:61314"/>
        <dbReference type="EC" id="3.6.1.66"/>
    </reaction>
</comment>
<feature type="binding site" evidence="10">
    <location>
        <position position="70"/>
    </location>
    <ligand>
        <name>substrate</name>
    </ligand>
</feature>
<evidence type="ECO:0000256" key="2">
    <source>
        <dbReference type="ARBA" id="ARBA00011738"/>
    </source>
</evidence>
<evidence type="ECO:0000256" key="9">
    <source>
        <dbReference type="ARBA" id="ARBA00052017"/>
    </source>
</evidence>
<feature type="binding site" evidence="10">
    <location>
        <position position="69"/>
    </location>
    <ligand>
        <name>Mg(2+)</name>
        <dbReference type="ChEBI" id="CHEBI:18420"/>
    </ligand>
</feature>
<evidence type="ECO:0000256" key="4">
    <source>
        <dbReference type="ARBA" id="ARBA00022741"/>
    </source>
</evidence>
<keyword evidence="7 10" id="KW-0546">Nucleotide metabolism</keyword>
<dbReference type="NCBIfam" id="NF011397">
    <property type="entry name" value="PRK14822.1"/>
    <property type="match status" value="1"/>
</dbReference>
<protein>
    <recommendedName>
        <fullName evidence="10">dITP/XTP pyrophosphatase</fullName>
        <ecNumber evidence="10">3.6.1.66</ecNumber>
    </recommendedName>
    <alternativeName>
        <fullName evidence="10">Non-canonical purine NTP pyrophosphatase</fullName>
    </alternativeName>
    <alternativeName>
        <fullName evidence="10">Non-standard purine NTP pyrophosphatase</fullName>
    </alternativeName>
    <alternativeName>
        <fullName evidence="10">Nucleoside-triphosphate diphosphatase</fullName>
    </alternativeName>
    <alternativeName>
        <fullName evidence="10">Nucleoside-triphosphate pyrophosphatase</fullName>
        <shortName evidence="10">NTPase</shortName>
    </alternativeName>
</protein>
<dbReference type="GO" id="GO:0017111">
    <property type="term" value="F:ribonucleoside triphosphate phosphatase activity"/>
    <property type="evidence" value="ECO:0007669"/>
    <property type="project" value="InterPro"/>
</dbReference>
<dbReference type="HAMAP" id="MF_01405">
    <property type="entry name" value="Non_canon_purine_NTPase"/>
    <property type="match status" value="1"/>
</dbReference>
<dbReference type="Proteomes" id="UP000078410">
    <property type="component" value="Unassembled WGS sequence"/>
</dbReference>
<dbReference type="AlphaFoldDB" id="A0A1B7IKG0"/>
<dbReference type="PANTHER" id="PTHR11067:SF9">
    <property type="entry name" value="INOSINE TRIPHOSPHATE PYROPHOSPHATASE"/>
    <property type="match status" value="1"/>
</dbReference>
<dbReference type="InterPro" id="IPR029001">
    <property type="entry name" value="ITPase-like_fam"/>
</dbReference>
<proteinExistence type="inferred from homology"/>
<feature type="active site" description="Proton acceptor" evidence="10">
    <location>
        <position position="69"/>
    </location>
</feature>
<dbReference type="EC" id="3.6.1.66" evidence="10"/>
<dbReference type="GO" id="GO:0009117">
    <property type="term" value="P:nucleotide metabolic process"/>
    <property type="evidence" value="ECO:0007669"/>
    <property type="project" value="UniProtKB-KW"/>
</dbReference>
<evidence type="ECO:0000256" key="1">
    <source>
        <dbReference type="ARBA" id="ARBA00008023"/>
    </source>
</evidence>
<dbReference type="NCBIfam" id="TIGR00042">
    <property type="entry name" value="RdgB/HAM1 family non-canonical purine NTP pyrophosphatase"/>
    <property type="match status" value="1"/>
</dbReference>
<comment type="catalytic activity">
    <reaction evidence="8 10">
        <text>dITP + H2O = dIMP + diphosphate + H(+)</text>
        <dbReference type="Rhea" id="RHEA:28342"/>
        <dbReference type="ChEBI" id="CHEBI:15377"/>
        <dbReference type="ChEBI" id="CHEBI:15378"/>
        <dbReference type="ChEBI" id="CHEBI:33019"/>
        <dbReference type="ChEBI" id="CHEBI:61194"/>
        <dbReference type="ChEBI" id="CHEBI:61382"/>
        <dbReference type="EC" id="3.6.1.66"/>
    </reaction>
</comment>
<evidence type="ECO:0000256" key="5">
    <source>
        <dbReference type="ARBA" id="ARBA00022801"/>
    </source>
</evidence>
<sequence length="197" mass="21084">MQKVVLATGNAGKVRELADLLGDFGLDVVAQTELGVESAEETGLTFIENAILKARHAAQVTGLPAIADDSGLAVDVLGGAPGIYSARYAGMDASDQQNLEKLLTTLKDVPDDQRKARFHCVLVYMRHAEDPTPLVCHGSWEGQITHEAAGQGGFGYDPIFFVPSEGKTAAELTRDEKRAISHRGRALKLLLEAMKNG</sequence>
<dbReference type="Gene3D" id="3.90.950.10">
    <property type="match status" value="1"/>
</dbReference>
<dbReference type="GO" id="GO:0000166">
    <property type="term" value="F:nucleotide binding"/>
    <property type="evidence" value="ECO:0007669"/>
    <property type="project" value="UniProtKB-KW"/>
</dbReference>
<dbReference type="GO" id="GO:0036222">
    <property type="term" value="F:XTP diphosphatase activity"/>
    <property type="evidence" value="ECO:0007669"/>
    <property type="project" value="UniProtKB-UniRule"/>
</dbReference>
<comment type="cofactor">
    <cofactor evidence="10">
        <name>Mg(2+)</name>
        <dbReference type="ChEBI" id="CHEBI:18420"/>
    </cofactor>
    <text evidence="10">Binds 1 Mg(2+) ion per subunit.</text>
</comment>
<evidence type="ECO:0000313" key="13">
    <source>
        <dbReference type="Proteomes" id="UP000078410"/>
    </source>
</evidence>
<comment type="function">
    <text evidence="10">Pyrophosphatase that catalyzes the hydrolysis of nucleoside triphosphates to their monophosphate derivatives, with a high preference for the non-canonical purine nucleotides XTP (xanthosine triphosphate), dITP (deoxyinosine triphosphate) and ITP. Seems to function as a house-cleaning enzyme that removes non-canonical purine nucleotides from the nucleotide pool, thus preventing their incorporation into DNA/RNA and avoiding chromosomal lesions.</text>
</comment>
<organism evidence="12 13">
    <name type="scientific">Buttiauxella brennerae ATCC 51605</name>
    <dbReference type="NCBI Taxonomy" id="1354251"/>
    <lineage>
        <taxon>Bacteria</taxon>
        <taxon>Pseudomonadati</taxon>
        <taxon>Pseudomonadota</taxon>
        <taxon>Gammaproteobacteria</taxon>
        <taxon>Enterobacterales</taxon>
        <taxon>Enterobacteriaceae</taxon>
        <taxon>Buttiauxella</taxon>
    </lineage>
</organism>
<dbReference type="FunFam" id="3.90.950.10:FF:000001">
    <property type="entry name" value="dITP/XTP pyrophosphatase"/>
    <property type="match status" value="1"/>
</dbReference>
<gene>
    <name evidence="12" type="ORF">M975_3085</name>
</gene>
<dbReference type="PANTHER" id="PTHR11067">
    <property type="entry name" value="INOSINE TRIPHOSPHATE PYROPHOSPHATASE/HAM1 PROTEIN"/>
    <property type="match status" value="1"/>
</dbReference>
<evidence type="ECO:0000256" key="6">
    <source>
        <dbReference type="ARBA" id="ARBA00022842"/>
    </source>
</evidence>
<dbReference type="RefSeq" id="WP_064560815.1">
    <property type="nucleotide sequence ID" value="NZ_LXER01000028.1"/>
</dbReference>
<feature type="binding site" evidence="10">
    <location>
        <begin position="8"/>
        <end position="13"/>
    </location>
    <ligand>
        <name>substrate</name>
    </ligand>
</feature>
<dbReference type="InterPro" id="IPR020922">
    <property type="entry name" value="dITP/XTP_pyrophosphatase"/>
</dbReference>
<feature type="binding site" evidence="10">
    <location>
        <begin position="154"/>
        <end position="157"/>
    </location>
    <ligand>
        <name>substrate</name>
    </ligand>
</feature>
<dbReference type="InterPro" id="IPR002637">
    <property type="entry name" value="RdgB/HAM1"/>
</dbReference>
<evidence type="ECO:0000256" key="7">
    <source>
        <dbReference type="ARBA" id="ARBA00023080"/>
    </source>
</evidence>
<dbReference type="OrthoDB" id="9807456at2"/>
<dbReference type="PATRIC" id="fig|1354251.4.peg.3177"/>
<comment type="caution">
    <text evidence="12">The sequence shown here is derived from an EMBL/GenBank/DDBJ whole genome shotgun (WGS) entry which is preliminary data.</text>
</comment>
<keyword evidence="4 10" id="KW-0547">Nucleotide-binding</keyword>
<keyword evidence="6 10" id="KW-0460">Magnesium</keyword>
<evidence type="ECO:0000256" key="10">
    <source>
        <dbReference type="HAMAP-Rule" id="MF_01405"/>
    </source>
</evidence>
<evidence type="ECO:0000256" key="11">
    <source>
        <dbReference type="RuleBase" id="RU003781"/>
    </source>
</evidence>
<dbReference type="GO" id="GO:0035870">
    <property type="term" value="F:dITP diphosphatase activity"/>
    <property type="evidence" value="ECO:0007669"/>
    <property type="project" value="UniProtKB-UniRule"/>
</dbReference>
<keyword evidence="13" id="KW-1185">Reference proteome</keyword>
<dbReference type="CDD" id="cd00515">
    <property type="entry name" value="HAM1"/>
    <property type="match status" value="1"/>
</dbReference>
<name>A0A1B7IKG0_9ENTR</name>
<dbReference type="GO" id="GO:0046872">
    <property type="term" value="F:metal ion binding"/>
    <property type="evidence" value="ECO:0007669"/>
    <property type="project" value="UniProtKB-KW"/>
</dbReference>